<dbReference type="Proteomes" id="UP000801492">
    <property type="component" value="Unassembled WGS sequence"/>
</dbReference>
<dbReference type="OrthoDB" id="6779775at2759"/>
<gene>
    <name evidence="1" type="ORF">ILUMI_18761</name>
</gene>
<feature type="non-terminal residue" evidence="1">
    <location>
        <position position="1"/>
    </location>
</feature>
<evidence type="ECO:0000313" key="1">
    <source>
        <dbReference type="EMBL" id="KAF2887412.1"/>
    </source>
</evidence>
<evidence type="ECO:0008006" key="3">
    <source>
        <dbReference type="Google" id="ProtNLM"/>
    </source>
</evidence>
<protein>
    <recommendedName>
        <fullName evidence="3">Copia protein</fullName>
    </recommendedName>
</protein>
<accession>A0A8K0G3U5</accession>
<keyword evidence="2" id="KW-1185">Reference proteome</keyword>
<name>A0A8K0G3U5_IGNLU</name>
<comment type="caution">
    <text evidence="1">The sequence shown here is derived from an EMBL/GenBank/DDBJ whole genome shotgun (WGS) entry which is preliminary data.</text>
</comment>
<sequence length="168" mass="19670">VWETIIQDTEPEEDEDHKIHKRWKKKDSHAQQIITTRMDEALLVHVMTCNKASEMWVKLTSIYEQSTEMSLQILQGQFFSFKYDESKDIATHISNLTTLVNKIKEAGECISEAMVMARIIISLPRRFQHFVSAWESVPSANQNLNNLTSRLMTEEKRMLERKQNQNNS</sequence>
<evidence type="ECO:0000313" key="2">
    <source>
        <dbReference type="Proteomes" id="UP000801492"/>
    </source>
</evidence>
<organism evidence="1 2">
    <name type="scientific">Ignelater luminosus</name>
    <name type="common">Cucubano</name>
    <name type="synonym">Pyrophorus luminosus</name>
    <dbReference type="NCBI Taxonomy" id="2038154"/>
    <lineage>
        <taxon>Eukaryota</taxon>
        <taxon>Metazoa</taxon>
        <taxon>Ecdysozoa</taxon>
        <taxon>Arthropoda</taxon>
        <taxon>Hexapoda</taxon>
        <taxon>Insecta</taxon>
        <taxon>Pterygota</taxon>
        <taxon>Neoptera</taxon>
        <taxon>Endopterygota</taxon>
        <taxon>Coleoptera</taxon>
        <taxon>Polyphaga</taxon>
        <taxon>Elateriformia</taxon>
        <taxon>Elateroidea</taxon>
        <taxon>Elateridae</taxon>
        <taxon>Agrypninae</taxon>
        <taxon>Pyrophorini</taxon>
        <taxon>Ignelater</taxon>
    </lineage>
</organism>
<proteinExistence type="predicted"/>
<reference evidence="1" key="1">
    <citation type="submission" date="2019-08" db="EMBL/GenBank/DDBJ databases">
        <title>The genome of the North American firefly Photinus pyralis.</title>
        <authorList>
            <consortium name="Photinus pyralis genome working group"/>
            <person name="Fallon T.R."/>
            <person name="Sander Lower S.E."/>
            <person name="Weng J.-K."/>
        </authorList>
    </citation>
    <scope>NUCLEOTIDE SEQUENCE</scope>
    <source>
        <strain evidence="1">TRF0915ILg1</strain>
        <tissue evidence="1">Whole body</tissue>
    </source>
</reference>
<dbReference type="Pfam" id="PF14223">
    <property type="entry name" value="Retrotran_gag_2"/>
    <property type="match status" value="1"/>
</dbReference>
<dbReference type="PANTHER" id="PTHR35317:SF29">
    <property type="entry name" value="CCHC-TYPE DOMAIN-CONTAINING PROTEIN"/>
    <property type="match status" value="1"/>
</dbReference>
<dbReference type="EMBL" id="VTPC01083661">
    <property type="protein sequence ID" value="KAF2887412.1"/>
    <property type="molecule type" value="Genomic_DNA"/>
</dbReference>
<dbReference type="PANTHER" id="PTHR35317">
    <property type="entry name" value="OS04G0629600 PROTEIN"/>
    <property type="match status" value="1"/>
</dbReference>
<feature type="non-terminal residue" evidence="1">
    <location>
        <position position="168"/>
    </location>
</feature>
<dbReference type="AlphaFoldDB" id="A0A8K0G3U5"/>